<dbReference type="SMART" id="SM00487">
    <property type="entry name" value="DEXDc"/>
    <property type="match status" value="1"/>
</dbReference>
<comment type="similarity">
    <text evidence="6">Belongs to the DEAD box helicase family.</text>
</comment>
<dbReference type="Pfam" id="PF00271">
    <property type="entry name" value="Helicase_C"/>
    <property type="match status" value="1"/>
</dbReference>
<dbReference type="InterPro" id="IPR001650">
    <property type="entry name" value="Helicase_C-like"/>
</dbReference>
<sequence length="593" mass="67263">MSQKAEIPEENEERQNEIDEALFSDVDINSLGLNDRVFSALTDKMQITRLTKVQAESFQPIMDHKDLMMRADTGSGKTLSYLIPIMNRLSIDFPKDTRPIKRELGPLVIVVSPTRELCLQISTILGQFRKTMPHVTVGTLLGGEKVQTEKKRIRKGINILIATPGRLQYHLQNSQNLTTDNLQFLVLDEADRLLDMGFLGKVTEIINALPPRQTILVSATLHQQLKTLQELSLHDPITIGEIKDEEFSVPSTLIQRFVQVDAKWRLPVLAALLRRCSIDIENMKCIVFINCCSAVDFYYTFFSYFDYKTPGERRRLPRGPRNKQTIEDEINKSFDKIDAKNATINDTHASTDNDEVGAYSPYLKCPIFRIHGNVEHVDRVKSISKFTAAESAVLFCTDVAARGLDIQGVTTIIQFDPPVDTDDYVHRVGRTARIGNDGIAYLFLQEKEIKFIDLLRGKNIEIKEYPVKRLIHKAVQAMLGDDDDKCMAALRMEVFSTVQNNDIESLAMRAWASAIKAYASHKRETRNIFNKRDLHLGHMACAFGLEKTPTQLSEILAEERQSERKQKGPDEDGGSSDKKKFLPAVEDRTSEFL</sequence>
<comment type="function">
    <text evidence="7">RNA helicase.</text>
</comment>
<comment type="caution">
    <text evidence="11">The sequence shown here is derived from an EMBL/GenBank/DDBJ whole genome shotgun (WGS) entry which is preliminary data.</text>
</comment>
<dbReference type="InterPro" id="IPR000629">
    <property type="entry name" value="RNA-helicase_DEAD-box_CS"/>
</dbReference>
<dbReference type="InterPro" id="IPR025313">
    <property type="entry name" value="SPB4-like_CTE"/>
</dbReference>
<dbReference type="PROSITE" id="PS51194">
    <property type="entry name" value="HELICASE_CTER"/>
    <property type="match status" value="1"/>
</dbReference>
<proteinExistence type="inferred from homology"/>
<keyword evidence="5 7" id="KW-0694">RNA-binding</keyword>
<evidence type="ECO:0000256" key="6">
    <source>
        <dbReference type="RuleBase" id="RU000492"/>
    </source>
</evidence>
<evidence type="ECO:0000256" key="7">
    <source>
        <dbReference type="RuleBase" id="RU365068"/>
    </source>
</evidence>
<dbReference type="EC" id="3.6.4.13" evidence="7"/>
<keyword evidence="4 6" id="KW-0067">ATP-binding</keyword>
<accession>A0ABR2GN65</accession>
<evidence type="ECO:0000256" key="1">
    <source>
        <dbReference type="ARBA" id="ARBA00022741"/>
    </source>
</evidence>
<evidence type="ECO:0000256" key="2">
    <source>
        <dbReference type="ARBA" id="ARBA00022801"/>
    </source>
</evidence>
<dbReference type="Pfam" id="PF13959">
    <property type="entry name" value="CTE_SPB4"/>
    <property type="match status" value="1"/>
</dbReference>
<dbReference type="PROSITE" id="PS00039">
    <property type="entry name" value="DEAD_ATP_HELICASE"/>
    <property type="match status" value="1"/>
</dbReference>
<comment type="catalytic activity">
    <reaction evidence="7">
        <text>ATP + H2O = ADP + phosphate + H(+)</text>
        <dbReference type="Rhea" id="RHEA:13065"/>
        <dbReference type="ChEBI" id="CHEBI:15377"/>
        <dbReference type="ChEBI" id="CHEBI:15378"/>
        <dbReference type="ChEBI" id="CHEBI:30616"/>
        <dbReference type="ChEBI" id="CHEBI:43474"/>
        <dbReference type="ChEBI" id="CHEBI:456216"/>
        <dbReference type="EC" id="3.6.4.13"/>
    </reaction>
</comment>
<dbReference type="InterPro" id="IPR027417">
    <property type="entry name" value="P-loop_NTPase"/>
</dbReference>
<dbReference type="SMART" id="SM00490">
    <property type="entry name" value="HELICc"/>
    <property type="match status" value="1"/>
</dbReference>
<evidence type="ECO:0000259" key="9">
    <source>
        <dbReference type="PROSITE" id="PS51192"/>
    </source>
</evidence>
<evidence type="ECO:0000256" key="4">
    <source>
        <dbReference type="ARBA" id="ARBA00022840"/>
    </source>
</evidence>
<organism evidence="11 13">
    <name type="scientific">Tritrichomonas musculus</name>
    <dbReference type="NCBI Taxonomy" id="1915356"/>
    <lineage>
        <taxon>Eukaryota</taxon>
        <taxon>Metamonada</taxon>
        <taxon>Parabasalia</taxon>
        <taxon>Tritrichomonadida</taxon>
        <taxon>Tritrichomonadidae</taxon>
        <taxon>Tritrichomonas</taxon>
    </lineage>
</organism>
<evidence type="ECO:0000256" key="5">
    <source>
        <dbReference type="ARBA" id="ARBA00022884"/>
    </source>
</evidence>
<reference evidence="11 13" key="1">
    <citation type="submission" date="2024-04" db="EMBL/GenBank/DDBJ databases">
        <title>Tritrichomonas musculus Genome.</title>
        <authorList>
            <person name="Alves-Ferreira E."/>
            <person name="Grigg M."/>
            <person name="Lorenzi H."/>
            <person name="Galac M."/>
        </authorList>
    </citation>
    <scope>NUCLEOTIDE SEQUENCE [LARGE SCALE GENOMIC DNA]</scope>
    <source>
        <strain evidence="11 13">EAF2021</strain>
    </source>
</reference>
<comment type="domain">
    <text evidence="7">The Q motif is unique to and characteristic of the DEAD box family of RNA helicases and controls ATP binding and hydrolysis.</text>
</comment>
<feature type="domain" description="Helicase C-terminal" evidence="10">
    <location>
        <begin position="329"/>
        <end position="471"/>
    </location>
</feature>
<dbReference type="SMART" id="SM01178">
    <property type="entry name" value="DUF4217"/>
    <property type="match status" value="1"/>
</dbReference>
<keyword evidence="3 6" id="KW-0347">Helicase</keyword>
<dbReference type="CDD" id="cd18787">
    <property type="entry name" value="SF2_C_DEAD"/>
    <property type="match status" value="1"/>
</dbReference>
<feature type="compositionally biased region" description="Basic and acidic residues" evidence="8">
    <location>
        <begin position="557"/>
        <end position="593"/>
    </location>
</feature>
<keyword evidence="13" id="KW-1185">Reference proteome</keyword>
<dbReference type="EMBL" id="JAPFFF010000023">
    <property type="protein sequence ID" value="KAK8852878.1"/>
    <property type="molecule type" value="Genomic_DNA"/>
</dbReference>
<dbReference type="InterPro" id="IPR014001">
    <property type="entry name" value="Helicase_ATP-bd"/>
</dbReference>
<dbReference type="InterPro" id="IPR011545">
    <property type="entry name" value="DEAD/DEAH_box_helicase_dom"/>
</dbReference>
<keyword evidence="1 6" id="KW-0547">Nucleotide-binding</keyword>
<evidence type="ECO:0000313" key="12">
    <source>
        <dbReference type="EMBL" id="KAK8852878.1"/>
    </source>
</evidence>
<gene>
    <name evidence="11" type="ORF">M9Y10_013500</name>
    <name evidence="12" type="ORF">M9Y10_017870</name>
</gene>
<evidence type="ECO:0000256" key="8">
    <source>
        <dbReference type="SAM" id="MobiDB-lite"/>
    </source>
</evidence>
<dbReference type="PROSITE" id="PS51192">
    <property type="entry name" value="HELICASE_ATP_BIND_1"/>
    <property type="match status" value="1"/>
</dbReference>
<feature type="region of interest" description="Disordered" evidence="8">
    <location>
        <begin position="553"/>
        <end position="593"/>
    </location>
</feature>
<evidence type="ECO:0000259" key="10">
    <source>
        <dbReference type="PROSITE" id="PS51194"/>
    </source>
</evidence>
<feature type="domain" description="Helicase ATP-binding" evidence="9">
    <location>
        <begin position="58"/>
        <end position="239"/>
    </location>
</feature>
<dbReference type="Gene3D" id="3.40.50.300">
    <property type="entry name" value="P-loop containing nucleotide triphosphate hydrolases"/>
    <property type="match status" value="2"/>
</dbReference>
<dbReference type="SUPFAM" id="SSF52540">
    <property type="entry name" value="P-loop containing nucleoside triphosphate hydrolases"/>
    <property type="match status" value="1"/>
</dbReference>
<evidence type="ECO:0000313" key="11">
    <source>
        <dbReference type="EMBL" id="KAK8835342.1"/>
    </source>
</evidence>
<evidence type="ECO:0000256" key="3">
    <source>
        <dbReference type="ARBA" id="ARBA00022806"/>
    </source>
</evidence>
<dbReference type="Proteomes" id="UP001470230">
    <property type="component" value="Unassembled WGS sequence"/>
</dbReference>
<name>A0ABR2GN65_9EUKA</name>
<evidence type="ECO:0000313" key="13">
    <source>
        <dbReference type="Proteomes" id="UP001470230"/>
    </source>
</evidence>
<dbReference type="Pfam" id="PF00270">
    <property type="entry name" value="DEAD"/>
    <property type="match status" value="1"/>
</dbReference>
<dbReference type="EMBL" id="JAPFFF010000183">
    <property type="protein sequence ID" value="KAK8835342.1"/>
    <property type="molecule type" value="Genomic_DNA"/>
</dbReference>
<keyword evidence="2 6" id="KW-0378">Hydrolase</keyword>
<dbReference type="PANTHER" id="PTHR24031">
    <property type="entry name" value="RNA HELICASE"/>
    <property type="match status" value="1"/>
</dbReference>
<protein>
    <recommendedName>
        <fullName evidence="7">ATP-dependent RNA helicase</fullName>
        <ecNumber evidence="7">3.6.4.13</ecNumber>
    </recommendedName>
</protein>